<accession>A0A0B7HD99</accession>
<organism evidence="1 2">
    <name type="scientific">Capnocytophaga cynodegmi</name>
    <dbReference type="NCBI Taxonomy" id="28189"/>
    <lineage>
        <taxon>Bacteria</taxon>
        <taxon>Pseudomonadati</taxon>
        <taxon>Bacteroidota</taxon>
        <taxon>Flavobacteriia</taxon>
        <taxon>Flavobacteriales</taxon>
        <taxon>Flavobacteriaceae</taxon>
        <taxon>Capnocytophaga</taxon>
    </lineage>
</organism>
<evidence type="ECO:0000313" key="2">
    <source>
        <dbReference type="Proteomes" id="UP000038083"/>
    </source>
</evidence>
<evidence type="ECO:0000313" key="1">
    <source>
        <dbReference type="EMBL" id="CEN35882.1"/>
    </source>
</evidence>
<sequence length="147" mass="16939">MGSEMLAAFRSKIINDVIHTQYIAVEKILKAFIRIILRSSRIVENKSNHIVEGEKRSYSLKGNATYKNVVMLKKNVIMTEFSKQNFSFINCLISKIKKNAQNNKMRDSLRSNKTIGEQDNKAKPAIVIDRTFSLKSRWDDKGLLFII</sequence>
<dbReference type="AlphaFoldDB" id="A0A0B7HD99"/>
<name>A0A0B7HD99_9FLAO</name>
<gene>
    <name evidence="1" type="ORF">CCYN74_140038</name>
</gene>
<dbReference type="EMBL" id="CDOG01000006">
    <property type="protein sequence ID" value="CEN35882.1"/>
    <property type="molecule type" value="Genomic_DNA"/>
</dbReference>
<reference evidence="1 2" key="1">
    <citation type="submission" date="2015-01" db="EMBL/GenBank/DDBJ databases">
        <authorList>
            <person name="MANFREDI Pablo"/>
        </authorList>
    </citation>
    <scope>NUCLEOTIDE SEQUENCE [LARGE SCALE GENOMIC DNA]</scope>
    <source>
        <strain evidence="1 2">Ccy74</strain>
    </source>
</reference>
<protein>
    <submittedName>
        <fullName evidence="1">Uncharacterized protein</fullName>
    </submittedName>
</protein>
<proteinExistence type="predicted"/>
<dbReference type="Proteomes" id="UP000038083">
    <property type="component" value="Unassembled WGS sequence"/>
</dbReference>